<dbReference type="Pfam" id="PF20772">
    <property type="entry name" value="TACO1_YebC_N"/>
    <property type="match status" value="1"/>
</dbReference>
<evidence type="ECO:0000259" key="7">
    <source>
        <dbReference type="Pfam" id="PF01709"/>
    </source>
</evidence>
<dbReference type="PANTHER" id="PTHR12532:SF6">
    <property type="entry name" value="TRANSCRIPTIONAL REGULATORY PROTEIN YEBC-RELATED"/>
    <property type="match status" value="1"/>
</dbReference>
<keyword evidence="5 6" id="KW-0804">Transcription</keyword>
<evidence type="ECO:0000256" key="2">
    <source>
        <dbReference type="ARBA" id="ARBA00022490"/>
    </source>
</evidence>
<dbReference type="EMBL" id="FRAW01000064">
    <property type="protein sequence ID" value="SHL31161.1"/>
    <property type="molecule type" value="Genomic_DNA"/>
</dbReference>
<dbReference type="InterPro" id="IPR048300">
    <property type="entry name" value="TACO1_YebC-like_2nd/3rd_dom"/>
</dbReference>
<evidence type="ECO:0000256" key="3">
    <source>
        <dbReference type="ARBA" id="ARBA00023015"/>
    </source>
</evidence>
<dbReference type="HAMAP" id="MF_00693">
    <property type="entry name" value="Transcrip_reg_TACO1"/>
    <property type="match status" value="1"/>
</dbReference>
<dbReference type="Pfam" id="PF01709">
    <property type="entry name" value="Transcrip_reg"/>
    <property type="match status" value="1"/>
</dbReference>
<dbReference type="Gene3D" id="3.30.70.980">
    <property type="match status" value="2"/>
</dbReference>
<accession>A0A1T4KN82</accession>
<dbReference type="GO" id="GO:0006355">
    <property type="term" value="P:regulation of DNA-templated transcription"/>
    <property type="evidence" value="ECO:0007669"/>
    <property type="project" value="UniProtKB-UniRule"/>
</dbReference>
<keyword evidence="11" id="KW-1185">Reference proteome</keyword>
<dbReference type="InterPro" id="IPR029072">
    <property type="entry name" value="YebC-like"/>
</dbReference>
<comment type="subcellular location">
    <subcellularLocation>
        <location evidence="6">Cytoplasm</location>
    </subcellularLocation>
</comment>
<dbReference type="AlphaFoldDB" id="A0A1M6ZKX0"/>
<dbReference type="InterPro" id="IPR026564">
    <property type="entry name" value="Transcrip_reg_TACO1-like_dom3"/>
</dbReference>
<keyword evidence="4 6" id="KW-0238">DNA-binding</keyword>
<protein>
    <recommendedName>
        <fullName evidence="6">Probable transcriptional regulatory protein SAMN02745108_00569</fullName>
    </recommendedName>
</protein>
<dbReference type="NCBIfam" id="NF009044">
    <property type="entry name" value="PRK12378.1"/>
    <property type="match status" value="1"/>
</dbReference>
<sequence length="248" mass="26669">MSGHSKWATTKRKKAKTDVARAKAWNKFIKEISIAAKLGGGNPDANPRLRAAILKAKSQSLPAKNIESAIAKGTGEGKDVVMEEPVYEGRGPGGVAIFVKCMTDNKTRTVSNIRNIFNKNGGSMGEAGSVAWAFTHKGVIDVDAEKYAEDQVMDVALEAGADDMATEDGVHEISTTPESFDAVTKALEAAGIEMLSAEISYVPNDPVKLDHADAQKLLKIIDKFEDDDDVQDVYHNAEISDEDMDAAE</sequence>
<reference evidence="10 12" key="3">
    <citation type="submission" date="2017-02" db="EMBL/GenBank/DDBJ databases">
        <authorList>
            <person name="Peterson S.W."/>
        </authorList>
    </citation>
    <scope>NUCLEOTIDE SEQUENCE [LARGE SCALE GENOMIC DNA]</scope>
    <source>
        <strain evidence="10 12">ATCC 43854</strain>
    </source>
</reference>
<comment type="similarity">
    <text evidence="1 6">Belongs to the TACO1 family.</text>
</comment>
<dbReference type="Proteomes" id="UP000184275">
    <property type="component" value="Unassembled WGS sequence"/>
</dbReference>
<evidence type="ECO:0000313" key="9">
    <source>
        <dbReference type="EMBL" id="SHL31161.1"/>
    </source>
</evidence>
<dbReference type="FunFam" id="1.10.10.200:FF:000002">
    <property type="entry name" value="Probable transcriptional regulatory protein CLM62_37755"/>
    <property type="match status" value="1"/>
</dbReference>
<dbReference type="RefSeq" id="WP_073306406.1">
    <property type="nucleotide sequence ID" value="NZ_FRAW01000064.1"/>
</dbReference>
<dbReference type="Proteomes" id="UP000190449">
    <property type="component" value="Unassembled WGS sequence"/>
</dbReference>
<dbReference type="SUPFAM" id="SSF75625">
    <property type="entry name" value="YebC-like"/>
    <property type="match status" value="1"/>
</dbReference>
<dbReference type="FunFam" id="3.30.70.980:FF:000002">
    <property type="entry name" value="Probable transcriptional regulatory protein YebC"/>
    <property type="match status" value="1"/>
</dbReference>
<evidence type="ECO:0000313" key="12">
    <source>
        <dbReference type="Proteomes" id="UP000190449"/>
    </source>
</evidence>
<evidence type="ECO:0000256" key="6">
    <source>
        <dbReference type="HAMAP-Rule" id="MF_00693"/>
    </source>
</evidence>
<dbReference type="Gene3D" id="1.10.10.200">
    <property type="match status" value="1"/>
</dbReference>
<proteinExistence type="inferred from homology"/>
<evidence type="ECO:0000256" key="1">
    <source>
        <dbReference type="ARBA" id="ARBA00008724"/>
    </source>
</evidence>
<evidence type="ECO:0000256" key="4">
    <source>
        <dbReference type="ARBA" id="ARBA00023125"/>
    </source>
</evidence>
<gene>
    <name evidence="10" type="ORF">SAMN02745108_00569</name>
    <name evidence="9" type="ORF">SAMN05720469_1647</name>
</gene>
<dbReference type="InterPro" id="IPR049083">
    <property type="entry name" value="TACO1_YebC_N"/>
</dbReference>
<accession>A0A1M6ZKX0</accession>
<organism evidence="9 11">
    <name type="scientific">Fibrobacter intestinalis</name>
    <dbReference type="NCBI Taxonomy" id="28122"/>
    <lineage>
        <taxon>Bacteria</taxon>
        <taxon>Pseudomonadati</taxon>
        <taxon>Fibrobacterota</taxon>
        <taxon>Fibrobacteria</taxon>
        <taxon>Fibrobacterales</taxon>
        <taxon>Fibrobacteraceae</taxon>
        <taxon>Fibrobacter</taxon>
    </lineage>
</organism>
<keyword evidence="2 6" id="KW-0963">Cytoplasm</keyword>
<feature type="domain" description="TACO1/YebC-like N-terminal" evidence="8">
    <location>
        <begin position="5"/>
        <end position="76"/>
    </location>
</feature>
<feature type="domain" description="TACO1/YebC-like second and third" evidence="7">
    <location>
        <begin position="82"/>
        <end position="237"/>
    </location>
</feature>
<dbReference type="InterPro" id="IPR002876">
    <property type="entry name" value="Transcrip_reg_TACO1-like"/>
</dbReference>
<reference evidence="9" key="2">
    <citation type="submission" date="2016-11" db="EMBL/GenBank/DDBJ databases">
        <authorList>
            <person name="Jaros S."/>
            <person name="Januszkiewicz K."/>
            <person name="Wedrychowicz H."/>
        </authorList>
    </citation>
    <scope>NUCLEOTIDE SEQUENCE [LARGE SCALE GENOMIC DNA]</scope>
    <source>
        <strain evidence="9">UWOS</strain>
    </source>
</reference>
<evidence type="ECO:0000313" key="11">
    <source>
        <dbReference type="Proteomes" id="UP000184275"/>
    </source>
</evidence>
<dbReference type="PANTHER" id="PTHR12532">
    <property type="entry name" value="TRANSLATIONAL ACTIVATOR OF CYTOCHROME C OXIDASE 1"/>
    <property type="match status" value="1"/>
</dbReference>
<dbReference type="GO" id="GO:0003677">
    <property type="term" value="F:DNA binding"/>
    <property type="evidence" value="ECO:0007669"/>
    <property type="project" value="UniProtKB-UniRule"/>
</dbReference>
<keyword evidence="3 6" id="KW-0805">Transcription regulation</keyword>
<name>A0A1M6ZKX0_9BACT</name>
<reference evidence="11" key="1">
    <citation type="submission" date="2016-11" db="EMBL/GenBank/DDBJ databases">
        <authorList>
            <person name="Varghese N."/>
            <person name="Submissions S."/>
        </authorList>
    </citation>
    <scope>NUCLEOTIDE SEQUENCE [LARGE SCALE GENOMIC DNA]</scope>
    <source>
        <strain evidence="11">UWOS</strain>
    </source>
</reference>
<evidence type="ECO:0000259" key="8">
    <source>
        <dbReference type="Pfam" id="PF20772"/>
    </source>
</evidence>
<dbReference type="NCBIfam" id="TIGR01033">
    <property type="entry name" value="YebC/PmpR family DNA-binding transcriptional regulator"/>
    <property type="match status" value="1"/>
</dbReference>
<evidence type="ECO:0000313" key="10">
    <source>
        <dbReference type="EMBL" id="SJZ43866.1"/>
    </source>
</evidence>
<dbReference type="EMBL" id="FUWU01000006">
    <property type="protein sequence ID" value="SJZ43866.1"/>
    <property type="molecule type" value="Genomic_DNA"/>
</dbReference>
<evidence type="ECO:0000256" key="5">
    <source>
        <dbReference type="ARBA" id="ARBA00023163"/>
    </source>
</evidence>
<dbReference type="InterPro" id="IPR017856">
    <property type="entry name" value="Integrase-like_N"/>
</dbReference>
<dbReference type="STRING" id="28122.SAMN02745108_00569"/>
<dbReference type="GO" id="GO:0005829">
    <property type="term" value="C:cytosol"/>
    <property type="evidence" value="ECO:0007669"/>
    <property type="project" value="TreeGrafter"/>
</dbReference>
<dbReference type="NCBIfam" id="NF001030">
    <property type="entry name" value="PRK00110.1"/>
    <property type="match status" value="1"/>
</dbReference>